<organism evidence="1 2">
    <name type="scientific">Rotaria magnacalcarata</name>
    <dbReference type="NCBI Taxonomy" id="392030"/>
    <lineage>
        <taxon>Eukaryota</taxon>
        <taxon>Metazoa</taxon>
        <taxon>Spiralia</taxon>
        <taxon>Gnathifera</taxon>
        <taxon>Rotifera</taxon>
        <taxon>Eurotatoria</taxon>
        <taxon>Bdelloidea</taxon>
        <taxon>Philodinida</taxon>
        <taxon>Philodinidae</taxon>
        <taxon>Rotaria</taxon>
    </lineage>
</organism>
<evidence type="ECO:0000313" key="1">
    <source>
        <dbReference type="EMBL" id="CAF1060078.1"/>
    </source>
</evidence>
<dbReference type="AlphaFoldDB" id="A0A814L277"/>
<reference evidence="1" key="1">
    <citation type="submission" date="2021-02" db="EMBL/GenBank/DDBJ databases">
        <authorList>
            <person name="Nowell W R."/>
        </authorList>
    </citation>
    <scope>NUCLEOTIDE SEQUENCE</scope>
</reference>
<accession>A0A814L277</accession>
<protein>
    <submittedName>
        <fullName evidence="1">Uncharacterized protein</fullName>
    </submittedName>
</protein>
<proteinExistence type="predicted"/>
<dbReference type="EMBL" id="CAJNOV010001382">
    <property type="protein sequence ID" value="CAF1060078.1"/>
    <property type="molecule type" value="Genomic_DNA"/>
</dbReference>
<name>A0A814L277_9BILA</name>
<dbReference type="Proteomes" id="UP000663855">
    <property type="component" value="Unassembled WGS sequence"/>
</dbReference>
<gene>
    <name evidence="1" type="ORF">CJN711_LOCUS5187</name>
</gene>
<comment type="caution">
    <text evidence="1">The sequence shown here is derived from an EMBL/GenBank/DDBJ whole genome shotgun (WGS) entry which is preliminary data.</text>
</comment>
<evidence type="ECO:0000313" key="2">
    <source>
        <dbReference type="Proteomes" id="UP000663855"/>
    </source>
</evidence>
<sequence>MATACVINQQALIETGLFQEWSSETFNKLKNIDVSHKIPLDAVAESMGEYLRTNGLNSELGITRTHNHFKLNPGEGVQLTLGSSIDEPSIKASSEATVAHLSPIELNDTDTMPIPYMWAYNKASKQFFAMQFFDGSNTTMQRRFNELCGEKRDKLVAFLVHFIDKVEKTSTEDDLGFYIRYEDLMKLDSENGEGLLEDTDISGRRQWMTPKTKEMLQAILSEKQKIQPDYKISMTHWFFNDTIGSMQNDYHSCCHCCCHNN</sequence>